<protein>
    <submittedName>
        <fullName evidence="2">Uncharacterized protein</fullName>
    </submittedName>
</protein>
<evidence type="ECO:0000313" key="2">
    <source>
        <dbReference type="EMBL" id="KAG1805320.1"/>
    </source>
</evidence>
<comment type="caution">
    <text evidence="2">The sequence shown here is derived from an EMBL/GenBank/DDBJ whole genome shotgun (WGS) entry which is preliminary data.</text>
</comment>
<dbReference type="Pfam" id="PF18759">
    <property type="entry name" value="Plavaka"/>
    <property type="match status" value="1"/>
</dbReference>
<evidence type="ECO:0000256" key="1">
    <source>
        <dbReference type="SAM" id="MobiDB-lite"/>
    </source>
</evidence>
<dbReference type="GeneID" id="64627562"/>
<dbReference type="OrthoDB" id="2686887at2759"/>
<gene>
    <name evidence="2" type="ORF">BJ212DRAFT_1304105</name>
</gene>
<proteinExistence type="predicted"/>
<dbReference type="EMBL" id="JABBWG010000054">
    <property type="protein sequence ID" value="KAG1805320.1"/>
    <property type="molecule type" value="Genomic_DNA"/>
</dbReference>
<accession>A0A9P7DXJ7</accession>
<evidence type="ECO:0000313" key="3">
    <source>
        <dbReference type="Proteomes" id="UP000807769"/>
    </source>
</evidence>
<sequence>MLWASWKVQEPTRVTVLNLVGCHEYFTRRGSYLQHLHKSSDSCCQHECKRLDDSVHCQPIRRDTPHALHNSAPTQATPDITPDPQPFGGDYFGDDYGEEDFPFVNDEEPIHVDVHHDGGVAEEDENAPESNDEDIEHTGLDQDKHEQLCNAPVTIKHFRGEAGAPLHNMPQVKRSEYTNYSANVEGSADNLWAPFNSQIDWEVAHWAKVHEALALYGDPEHAQYLSFTPERHYVDADKTQCERWWATQEVVEQSKPGATIIPIIISSDKIQIMLFQNKTAYPVYLTIGNLPKCIQHKPSCQGQILLAYLPTTCLMQIANKASHHHTLVNLFHACMSRIIQPLKLAAFIRDYPEQCLVTGTMNRDCPVCTCPHNELGKHPSQHKLRDLDAILDALELLRSPQYTQACHSVQIKPLQHPFWKDLLYLNIFQSITPDILHQLYQGVMKHMISWITEIVGTAEVDA</sequence>
<dbReference type="InterPro" id="IPR041078">
    <property type="entry name" value="Plavaka"/>
</dbReference>
<dbReference type="RefSeq" id="XP_041187179.1">
    <property type="nucleotide sequence ID" value="XM_041333545.1"/>
</dbReference>
<dbReference type="Proteomes" id="UP000807769">
    <property type="component" value="Unassembled WGS sequence"/>
</dbReference>
<dbReference type="AlphaFoldDB" id="A0A9P7DXJ7"/>
<name>A0A9P7DXJ7_9AGAM</name>
<reference evidence="2" key="1">
    <citation type="journal article" date="2020" name="New Phytol.">
        <title>Comparative genomics reveals dynamic genome evolution in host specialist ectomycorrhizal fungi.</title>
        <authorList>
            <person name="Lofgren L.A."/>
            <person name="Nguyen N.H."/>
            <person name="Vilgalys R."/>
            <person name="Ruytinx J."/>
            <person name="Liao H.L."/>
            <person name="Branco S."/>
            <person name="Kuo A."/>
            <person name="LaButti K."/>
            <person name="Lipzen A."/>
            <person name="Andreopoulos W."/>
            <person name="Pangilinan J."/>
            <person name="Riley R."/>
            <person name="Hundley H."/>
            <person name="Na H."/>
            <person name="Barry K."/>
            <person name="Grigoriev I.V."/>
            <person name="Stajich J.E."/>
            <person name="Kennedy P.G."/>
        </authorList>
    </citation>
    <scope>NUCLEOTIDE SEQUENCE</scope>
    <source>
        <strain evidence="2">MN1</strain>
    </source>
</reference>
<keyword evidence="3" id="KW-1185">Reference proteome</keyword>
<organism evidence="2 3">
    <name type="scientific">Suillus subaureus</name>
    <dbReference type="NCBI Taxonomy" id="48587"/>
    <lineage>
        <taxon>Eukaryota</taxon>
        <taxon>Fungi</taxon>
        <taxon>Dikarya</taxon>
        <taxon>Basidiomycota</taxon>
        <taxon>Agaricomycotina</taxon>
        <taxon>Agaricomycetes</taxon>
        <taxon>Agaricomycetidae</taxon>
        <taxon>Boletales</taxon>
        <taxon>Suillineae</taxon>
        <taxon>Suillaceae</taxon>
        <taxon>Suillus</taxon>
    </lineage>
</organism>
<feature type="region of interest" description="Disordered" evidence="1">
    <location>
        <begin position="62"/>
        <end position="91"/>
    </location>
</feature>